<gene>
    <name evidence="1" type="ORF">NPIL_631041</name>
</gene>
<comment type="caution">
    <text evidence="1">The sequence shown here is derived from an EMBL/GenBank/DDBJ whole genome shotgun (WGS) entry which is preliminary data.</text>
</comment>
<proteinExistence type="predicted"/>
<dbReference type="EMBL" id="BMAW01039076">
    <property type="protein sequence ID" value="GFU54336.1"/>
    <property type="molecule type" value="Genomic_DNA"/>
</dbReference>
<evidence type="ECO:0000313" key="2">
    <source>
        <dbReference type="Proteomes" id="UP000887013"/>
    </source>
</evidence>
<accession>A0A8X6R676</accession>
<name>A0A8X6R676_NEPPI</name>
<protein>
    <submittedName>
        <fullName evidence="1">Uncharacterized protein</fullName>
    </submittedName>
</protein>
<dbReference type="AlphaFoldDB" id="A0A8X6R676"/>
<evidence type="ECO:0000313" key="1">
    <source>
        <dbReference type="EMBL" id="GFU54336.1"/>
    </source>
</evidence>
<dbReference type="Proteomes" id="UP000887013">
    <property type="component" value="Unassembled WGS sequence"/>
</dbReference>
<organism evidence="1 2">
    <name type="scientific">Nephila pilipes</name>
    <name type="common">Giant wood spider</name>
    <name type="synonym">Nephila maculata</name>
    <dbReference type="NCBI Taxonomy" id="299642"/>
    <lineage>
        <taxon>Eukaryota</taxon>
        <taxon>Metazoa</taxon>
        <taxon>Ecdysozoa</taxon>
        <taxon>Arthropoda</taxon>
        <taxon>Chelicerata</taxon>
        <taxon>Arachnida</taxon>
        <taxon>Araneae</taxon>
        <taxon>Araneomorphae</taxon>
        <taxon>Entelegynae</taxon>
        <taxon>Araneoidea</taxon>
        <taxon>Nephilidae</taxon>
        <taxon>Nephila</taxon>
    </lineage>
</organism>
<sequence length="164" mass="19075">MLLTITESGGLIRENSNEYKHRRPQTGMPATSRRNCLIFNITAGPIKTVPRHETNPVRLFILKTVLFVDECNLFTCPDAQCYKEKRNRELSRVKFKTIINMVLYHGGAAQLRHSGPGKFHLIGWHNDDRTYLTMKKECLQQFPSNWFKEPLSDIIKTMIRNIDL</sequence>
<reference evidence="1" key="1">
    <citation type="submission" date="2020-08" db="EMBL/GenBank/DDBJ databases">
        <title>Multicomponent nature underlies the extraordinary mechanical properties of spider dragline silk.</title>
        <authorList>
            <person name="Kono N."/>
            <person name="Nakamura H."/>
            <person name="Mori M."/>
            <person name="Yoshida Y."/>
            <person name="Ohtoshi R."/>
            <person name="Malay A.D."/>
            <person name="Moran D.A.P."/>
            <person name="Tomita M."/>
            <person name="Numata K."/>
            <person name="Arakawa K."/>
        </authorList>
    </citation>
    <scope>NUCLEOTIDE SEQUENCE</scope>
</reference>
<keyword evidence="2" id="KW-1185">Reference proteome</keyword>